<dbReference type="EMBL" id="ASPP01019550">
    <property type="protein sequence ID" value="ETO15024.1"/>
    <property type="molecule type" value="Genomic_DNA"/>
</dbReference>
<keyword evidence="3" id="KW-0862">Zinc</keyword>
<dbReference type="GO" id="GO:0030150">
    <property type="term" value="P:protein import into mitochondrial matrix"/>
    <property type="evidence" value="ECO:0007669"/>
    <property type="project" value="TreeGrafter"/>
</dbReference>
<evidence type="ECO:0000256" key="4">
    <source>
        <dbReference type="PROSITE-ProRule" id="PRU00834"/>
    </source>
</evidence>
<keyword evidence="2 4" id="KW-0863">Zinc-finger</keyword>
<accession>X6MMF1</accession>
<feature type="compositionally biased region" description="Low complexity" evidence="5">
    <location>
        <begin position="33"/>
        <end position="43"/>
    </location>
</feature>
<dbReference type="GO" id="GO:0008270">
    <property type="term" value="F:zinc ion binding"/>
    <property type="evidence" value="ECO:0007669"/>
    <property type="project" value="UniProtKB-KW"/>
</dbReference>
<feature type="region of interest" description="Disordered" evidence="5">
    <location>
        <begin position="33"/>
        <end position="53"/>
    </location>
</feature>
<gene>
    <name evidence="7" type="ORF">RFI_22345</name>
</gene>
<reference evidence="7 8" key="1">
    <citation type="journal article" date="2013" name="Curr. Biol.">
        <title>The Genome of the Foraminiferan Reticulomyxa filosa.</title>
        <authorList>
            <person name="Glockner G."/>
            <person name="Hulsmann N."/>
            <person name="Schleicher M."/>
            <person name="Noegel A.A."/>
            <person name="Eichinger L."/>
            <person name="Gallinger C."/>
            <person name="Pawlowski J."/>
            <person name="Sierra R."/>
            <person name="Euteneuer U."/>
            <person name="Pillet L."/>
            <person name="Moustafa A."/>
            <person name="Platzer M."/>
            <person name="Groth M."/>
            <person name="Szafranski K."/>
            <person name="Schliwa M."/>
        </authorList>
    </citation>
    <scope>NUCLEOTIDE SEQUENCE [LARGE SCALE GENOMIC DNA]</scope>
</reference>
<dbReference type="GO" id="GO:0051087">
    <property type="term" value="F:protein-folding chaperone binding"/>
    <property type="evidence" value="ECO:0007669"/>
    <property type="project" value="TreeGrafter"/>
</dbReference>
<dbReference type="OrthoDB" id="512667at2759"/>
<dbReference type="GO" id="GO:0005739">
    <property type="term" value="C:mitochondrion"/>
    <property type="evidence" value="ECO:0007669"/>
    <property type="project" value="TreeGrafter"/>
</dbReference>
<evidence type="ECO:0000259" key="6">
    <source>
        <dbReference type="PROSITE" id="PS51501"/>
    </source>
</evidence>
<dbReference type="InterPro" id="IPR007853">
    <property type="entry name" value="Znf_DNL-typ"/>
</dbReference>
<dbReference type="GO" id="GO:0050821">
    <property type="term" value="P:protein stabilization"/>
    <property type="evidence" value="ECO:0007669"/>
    <property type="project" value="TreeGrafter"/>
</dbReference>
<dbReference type="InterPro" id="IPR024158">
    <property type="entry name" value="Mt_import_TIM15"/>
</dbReference>
<dbReference type="PANTHER" id="PTHR20922">
    <property type="entry name" value="DNL-TYPE ZINC FINGER PROTEIN"/>
    <property type="match status" value="1"/>
</dbReference>
<keyword evidence="1" id="KW-0479">Metal-binding</keyword>
<dbReference type="PROSITE" id="PS51501">
    <property type="entry name" value="ZF_DNL"/>
    <property type="match status" value="1"/>
</dbReference>
<organism evidence="7 8">
    <name type="scientific">Reticulomyxa filosa</name>
    <dbReference type="NCBI Taxonomy" id="46433"/>
    <lineage>
        <taxon>Eukaryota</taxon>
        <taxon>Sar</taxon>
        <taxon>Rhizaria</taxon>
        <taxon>Retaria</taxon>
        <taxon>Foraminifera</taxon>
        <taxon>Monothalamids</taxon>
        <taxon>Reticulomyxidae</taxon>
        <taxon>Reticulomyxa</taxon>
    </lineage>
</organism>
<evidence type="ECO:0000256" key="3">
    <source>
        <dbReference type="ARBA" id="ARBA00022833"/>
    </source>
</evidence>
<sequence length="175" mass="20196">MIPTSRGVALVPLQNKKKSNILHVHQQLICQTESNNSNNESNNDQAKNKSHQIKKKLDQQTLEQILSKIPQDGKERMMIAFDCGNCGTQSARICQKKVYYEGLVLMQCRGCNQWHLMSDHLHWFVEDDKFRVDEQFKNKSLEEIKEMVLTTIQQKKGASSKTEASTQSHEIYELC</sequence>
<evidence type="ECO:0000256" key="2">
    <source>
        <dbReference type="ARBA" id="ARBA00022771"/>
    </source>
</evidence>
<dbReference type="AlphaFoldDB" id="X6MMF1"/>
<evidence type="ECO:0000256" key="1">
    <source>
        <dbReference type="ARBA" id="ARBA00022723"/>
    </source>
</evidence>
<protein>
    <recommendedName>
        <fullName evidence="6">DNL-type domain-containing protein</fullName>
    </recommendedName>
</protein>
<dbReference type="PANTHER" id="PTHR20922:SF13">
    <property type="entry name" value="DNL-TYPE ZINC FINGER PROTEIN"/>
    <property type="match status" value="1"/>
</dbReference>
<dbReference type="Proteomes" id="UP000023152">
    <property type="component" value="Unassembled WGS sequence"/>
</dbReference>
<comment type="caution">
    <text evidence="7">The sequence shown here is derived from an EMBL/GenBank/DDBJ whole genome shotgun (WGS) entry which is preliminary data.</text>
</comment>
<dbReference type="GO" id="GO:0006457">
    <property type="term" value="P:protein folding"/>
    <property type="evidence" value="ECO:0007669"/>
    <property type="project" value="TreeGrafter"/>
</dbReference>
<dbReference type="Pfam" id="PF05180">
    <property type="entry name" value="zf-DNL"/>
    <property type="match status" value="1"/>
</dbReference>
<keyword evidence="8" id="KW-1185">Reference proteome</keyword>
<feature type="domain" description="DNL-type" evidence="6">
    <location>
        <begin position="72"/>
        <end position="175"/>
    </location>
</feature>
<evidence type="ECO:0000256" key="5">
    <source>
        <dbReference type="SAM" id="MobiDB-lite"/>
    </source>
</evidence>
<name>X6MMF1_RETFI</name>
<proteinExistence type="predicted"/>
<evidence type="ECO:0000313" key="7">
    <source>
        <dbReference type="EMBL" id="ETO15024.1"/>
    </source>
</evidence>
<evidence type="ECO:0000313" key="8">
    <source>
        <dbReference type="Proteomes" id="UP000023152"/>
    </source>
</evidence>